<dbReference type="Proteomes" id="UP000822688">
    <property type="component" value="Chromosome V"/>
</dbReference>
<gene>
    <name evidence="2" type="ORF">KC19_VG257900</name>
</gene>
<evidence type="ECO:0000313" key="3">
    <source>
        <dbReference type="Proteomes" id="UP000822688"/>
    </source>
</evidence>
<sequence length="182" mass="20417">MAPTAMEWQRALHPLVPLVPGERRTFSAQTPSMPMHSAPRAMVLISAVPMVAPPSRGADPPAGEMYALHLPVQHGDQARATVSRAPYGGAAKCARRELSRCARVVGRGQCAQVYVSFSFTGRLTGDQMICDRAEWKRLLDMPGFRRWMHRWRQKTWAIHDASQHRALRDRTNGPPSREPELE</sequence>
<proteinExistence type="predicted"/>
<accession>A0A8T0HUF1</accession>
<comment type="caution">
    <text evidence="2">The sequence shown here is derived from an EMBL/GenBank/DDBJ whole genome shotgun (WGS) entry which is preliminary data.</text>
</comment>
<reference evidence="2" key="1">
    <citation type="submission" date="2020-06" db="EMBL/GenBank/DDBJ databases">
        <title>WGS assembly of Ceratodon purpureus strain R40.</title>
        <authorList>
            <person name="Carey S.B."/>
            <person name="Jenkins J."/>
            <person name="Shu S."/>
            <person name="Lovell J.T."/>
            <person name="Sreedasyam A."/>
            <person name="Maumus F."/>
            <person name="Tiley G.P."/>
            <person name="Fernandez-Pozo N."/>
            <person name="Barry K."/>
            <person name="Chen C."/>
            <person name="Wang M."/>
            <person name="Lipzen A."/>
            <person name="Daum C."/>
            <person name="Saski C.A."/>
            <person name="Payton A.C."/>
            <person name="Mcbreen J.C."/>
            <person name="Conrad R.E."/>
            <person name="Kollar L.M."/>
            <person name="Olsson S."/>
            <person name="Huttunen S."/>
            <person name="Landis J.B."/>
            <person name="Wickett N.J."/>
            <person name="Johnson M.G."/>
            <person name="Rensing S.A."/>
            <person name="Grimwood J."/>
            <person name="Schmutz J."/>
            <person name="Mcdaniel S.F."/>
        </authorList>
    </citation>
    <scope>NUCLEOTIDE SEQUENCE</scope>
    <source>
        <strain evidence="2">R40</strain>
    </source>
</reference>
<keyword evidence="3" id="KW-1185">Reference proteome</keyword>
<dbReference type="EMBL" id="CM026426">
    <property type="protein sequence ID" value="KAG0574369.1"/>
    <property type="molecule type" value="Genomic_DNA"/>
</dbReference>
<evidence type="ECO:0000313" key="2">
    <source>
        <dbReference type="EMBL" id="KAG0574369.1"/>
    </source>
</evidence>
<organism evidence="2 3">
    <name type="scientific">Ceratodon purpureus</name>
    <name type="common">Fire moss</name>
    <name type="synonym">Dicranum purpureum</name>
    <dbReference type="NCBI Taxonomy" id="3225"/>
    <lineage>
        <taxon>Eukaryota</taxon>
        <taxon>Viridiplantae</taxon>
        <taxon>Streptophyta</taxon>
        <taxon>Embryophyta</taxon>
        <taxon>Bryophyta</taxon>
        <taxon>Bryophytina</taxon>
        <taxon>Bryopsida</taxon>
        <taxon>Dicranidae</taxon>
        <taxon>Pseudoditrichales</taxon>
        <taxon>Ditrichaceae</taxon>
        <taxon>Ceratodon</taxon>
    </lineage>
</organism>
<evidence type="ECO:0000256" key="1">
    <source>
        <dbReference type="SAM" id="MobiDB-lite"/>
    </source>
</evidence>
<protein>
    <submittedName>
        <fullName evidence="2">Uncharacterized protein</fullName>
    </submittedName>
</protein>
<dbReference type="AlphaFoldDB" id="A0A8T0HUF1"/>
<name>A0A8T0HUF1_CERPU</name>
<feature type="region of interest" description="Disordered" evidence="1">
    <location>
        <begin position="162"/>
        <end position="182"/>
    </location>
</feature>